<keyword evidence="5" id="KW-1185">Reference proteome</keyword>
<evidence type="ECO:0000313" key="3">
    <source>
        <dbReference type="EMBL" id="KRN13956.1"/>
    </source>
</evidence>
<dbReference type="Proteomes" id="UP000051521">
    <property type="component" value="Unassembled WGS sequence"/>
</dbReference>
<dbReference type="Pfam" id="PF04542">
    <property type="entry name" value="Sigma70_r2"/>
    <property type="match status" value="1"/>
</dbReference>
<dbReference type="InterPro" id="IPR007627">
    <property type="entry name" value="RNA_pol_sigma70_r2"/>
</dbReference>
<gene>
    <name evidence="2" type="ORF">BN52_01640</name>
    <name evidence="3" type="ORF">FC38_GL001718</name>
</gene>
<evidence type="ECO:0000259" key="1">
    <source>
        <dbReference type="Pfam" id="PF04542"/>
    </source>
</evidence>
<accession>I7LGU1</accession>
<dbReference type="OrthoDB" id="1767844at2"/>
<dbReference type="EMBL" id="CAKC01000095">
    <property type="protein sequence ID" value="CCI87943.1"/>
    <property type="molecule type" value="Genomic_DNA"/>
</dbReference>
<dbReference type="STRING" id="1423751.FC38_GL001718"/>
<name>I7LGU1_9LACO</name>
<dbReference type="GO" id="GO:0003700">
    <property type="term" value="F:DNA-binding transcription factor activity"/>
    <property type="evidence" value="ECO:0007669"/>
    <property type="project" value="InterPro"/>
</dbReference>
<comment type="caution">
    <text evidence="2">The sequence shown here is derived from an EMBL/GenBank/DDBJ whole genome shotgun (WGS) entry which is preliminary data.</text>
</comment>
<reference evidence="3 5" key="2">
    <citation type="journal article" date="2015" name="Genome Announc.">
        <title>Expanding the biotechnology potential of lactobacilli through comparative genomics of 213 strains and associated genera.</title>
        <authorList>
            <person name="Sun Z."/>
            <person name="Harris H.M."/>
            <person name="McCann A."/>
            <person name="Guo C."/>
            <person name="Argimon S."/>
            <person name="Zhang W."/>
            <person name="Yang X."/>
            <person name="Jeffery I.B."/>
            <person name="Cooney J.C."/>
            <person name="Kagawa T.F."/>
            <person name="Liu W."/>
            <person name="Song Y."/>
            <person name="Salvetti E."/>
            <person name="Wrobel A."/>
            <person name="Rasinkangas P."/>
            <person name="Parkhill J."/>
            <person name="Rea M.C."/>
            <person name="O'Sullivan O."/>
            <person name="Ritari J."/>
            <person name="Douillard F.P."/>
            <person name="Paul Ross R."/>
            <person name="Yang R."/>
            <person name="Briner A.E."/>
            <person name="Felis G.E."/>
            <person name="de Vos W.M."/>
            <person name="Barrangou R."/>
            <person name="Klaenhammer T.R."/>
            <person name="Caufield P.W."/>
            <person name="Cui Y."/>
            <person name="Zhang H."/>
            <person name="O'Toole P.W."/>
        </authorList>
    </citation>
    <scope>NUCLEOTIDE SEQUENCE [LARGE SCALE GENOMIC DNA]</scope>
    <source>
        <strain evidence="3 5">DSM 23908</strain>
    </source>
</reference>
<dbReference type="Proteomes" id="UP000009326">
    <property type="component" value="Unassembled WGS sequence"/>
</dbReference>
<dbReference type="AlphaFoldDB" id="I7LGU1"/>
<keyword evidence="2" id="KW-0804">Transcription</keyword>
<dbReference type="PATRIC" id="fig|1423751.3.peg.1777"/>
<dbReference type="RefSeq" id="WP_008474306.1">
    <property type="nucleotide sequence ID" value="NZ_AYZO01000007.1"/>
</dbReference>
<evidence type="ECO:0000313" key="5">
    <source>
        <dbReference type="Proteomes" id="UP000051521"/>
    </source>
</evidence>
<dbReference type="EMBL" id="AYZO01000007">
    <property type="protein sequence ID" value="KRN13956.1"/>
    <property type="molecule type" value="Genomic_DNA"/>
</dbReference>
<reference evidence="2 4" key="1">
    <citation type="submission" date="2012-06" db="EMBL/GenBank/DDBJ databases">
        <title>Draft genome sequence of Lactobacillus gigeriorum CRBIP 24.85T, isolated from chicken crop.</title>
        <authorList>
            <person name="Cousin S."/>
            <person name="Ma L."/>
            <person name="Creno S."/>
            <person name="Clermont D."/>
            <person name="Loux V."/>
            <person name="Bizet C."/>
            <person name="Bouchier C."/>
        </authorList>
    </citation>
    <scope>NUCLEOTIDE SEQUENCE [LARGE SCALE GENOMIC DNA]</scope>
    <source>
        <strain evidence="4">CRBIP 24.85T</strain>
        <strain evidence="2">Type strain: CRBIP 24.85</strain>
    </source>
</reference>
<dbReference type="GO" id="GO:0006352">
    <property type="term" value="P:DNA-templated transcription initiation"/>
    <property type="evidence" value="ECO:0007669"/>
    <property type="project" value="InterPro"/>
</dbReference>
<sequence>MQYSKDEEQLIKEISEGNDESLAELFQMYQPIVRKAKKKYCIYGYDDKDLMQEARITCYESAKIFQKKRGKFGPYFRIRLHNRLKSLIRFQMAERRLEERMHTSFDELVVENPEELDHLVCESELLDISMDEIGRKFVPKLSKIELIAFLVFVGKLTDEEAIKNYQINLGQLKSARNRVYKKFLKALR</sequence>
<dbReference type="InterPro" id="IPR013325">
    <property type="entry name" value="RNA_pol_sigma_r2"/>
</dbReference>
<organism evidence="2 4">
    <name type="scientific">Lactobacillus gigeriorum DSM 23908 = CRBIP 24.85</name>
    <dbReference type="NCBI Taxonomy" id="1423751"/>
    <lineage>
        <taxon>Bacteria</taxon>
        <taxon>Bacillati</taxon>
        <taxon>Bacillota</taxon>
        <taxon>Bacilli</taxon>
        <taxon>Lactobacillales</taxon>
        <taxon>Lactobacillaceae</taxon>
        <taxon>Lactobacillus</taxon>
    </lineage>
</organism>
<evidence type="ECO:0000313" key="2">
    <source>
        <dbReference type="EMBL" id="CCI87943.1"/>
    </source>
</evidence>
<dbReference type="Gene3D" id="1.10.1740.10">
    <property type="match status" value="1"/>
</dbReference>
<dbReference type="GO" id="GO:0000428">
    <property type="term" value="C:DNA-directed RNA polymerase complex"/>
    <property type="evidence" value="ECO:0007669"/>
    <property type="project" value="UniProtKB-KW"/>
</dbReference>
<keyword evidence="2" id="KW-0240">DNA-directed RNA polymerase</keyword>
<feature type="domain" description="RNA polymerase sigma-70 region 2" evidence="1">
    <location>
        <begin position="25"/>
        <end position="91"/>
    </location>
</feature>
<dbReference type="SUPFAM" id="SSF88946">
    <property type="entry name" value="Sigma2 domain of RNA polymerase sigma factors"/>
    <property type="match status" value="1"/>
</dbReference>
<protein>
    <submittedName>
        <fullName evidence="2">DNA-directed RNA polymerase sigma factor</fullName>
    </submittedName>
</protein>
<proteinExistence type="predicted"/>
<evidence type="ECO:0000313" key="4">
    <source>
        <dbReference type="Proteomes" id="UP000009326"/>
    </source>
</evidence>